<comment type="caution">
    <text evidence="1">The sequence shown here is derived from an EMBL/GenBank/DDBJ whole genome shotgun (WGS) entry which is preliminary data.</text>
</comment>
<dbReference type="Proteomes" id="UP000004277">
    <property type="component" value="Unassembled WGS sequence"/>
</dbReference>
<name>A0ACD3SU01_9BURK</name>
<organism evidence="1 2">
    <name type="scientific">Imbroritus primus</name>
    <dbReference type="NCBI Taxonomy" id="3058603"/>
    <lineage>
        <taxon>Bacteria</taxon>
        <taxon>Pseudomonadati</taxon>
        <taxon>Pseudomonadota</taxon>
        <taxon>Betaproteobacteria</taxon>
        <taxon>Burkholderiales</taxon>
        <taxon>Burkholderiaceae</taxon>
        <taxon>Imbroritus</taxon>
    </lineage>
</organism>
<sequence>MAGFFMLPDLYFTGAGDSWHDARTMPRQGIAHALVDARNRTLSLLAAFGMHERNWRLMPSHEFSPPHWTLGNLAWYGEKWCLRDPSEIRGPAGSLWEPAAPTLLDGADAWFDADRIPPDTRWEVTLPELAVIKAYAANTLERILAQLTNLHDDSDEALEPFRMTLFREVLEAEGLIAILQALGRPLPGGMARAPWRCEPGTLSFTGGRMTLGRDAGQGLSFDNERPAQRTYVPPFEIDAAPVSHRQFLAFVEDGGYDNPAWWSAAGQQWMMFQERSVARYWSRQREGGRTVRWHMQRFGSDIVLPLDEPVCHVSLFEAEAWCRWAGRRLPTEDEWEMAATRNGTFQWGSVREWTGSVFEPYDGFLPGRDDTWSLPYFGVYQAVRGAAWMTPPAFRSACFRGAAEPGADLGWIGFRSCAV</sequence>
<protein>
    <submittedName>
        <fullName evidence="1">Ergothioneine biosynthesis protein EgtB</fullName>
    </submittedName>
</protein>
<evidence type="ECO:0000313" key="2">
    <source>
        <dbReference type="Proteomes" id="UP000004277"/>
    </source>
</evidence>
<reference evidence="1" key="1">
    <citation type="submission" date="2019-05" db="EMBL/GenBank/DDBJ databases">
        <title>Revised genome assembly of Burkholderiaceae (previously Ralstonia) sp. PBA.</title>
        <authorList>
            <person name="Gan H.M."/>
        </authorList>
    </citation>
    <scope>NUCLEOTIDE SEQUENCE</scope>
    <source>
        <strain evidence="1">PBA</strain>
    </source>
</reference>
<dbReference type="EMBL" id="AKCV02000006">
    <property type="protein sequence ID" value="TMS59619.1"/>
    <property type="molecule type" value="Genomic_DNA"/>
</dbReference>
<keyword evidence="2" id="KW-1185">Reference proteome</keyword>
<evidence type="ECO:0000313" key="1">
    <source>
        <dbReference type="EMBL" id="TMS59619.1"/>
    </source>
</evidence>
<proteinExistence type="predicted"/>
<accession>A0ACD3SU01</accession>
<gene>
    <name evidence="1" type="primary">egtB</name>
    <name evidence="1" type="ORF">MW7_001800</name>
</gene>